<dbReference type="AlphaFoldDB" id="A0A380NZD1"/>
<name>A0A380NZD1_WEIVI</name>
<evidence type="ECO:0000313" key="2">
    <source>
        <dbReference type="Proteomes" id="UP000254621"/>
    </source>
</evidence>
<dbReference type="EMBL" id="UHIV01000001">
    <property type="protein sequence ID" value="SUP53041.1"/>
    <property type="molecule type" value="Genomic_DNA"/>
</dbReference>
<sequence>MRKFIVALVAILAMIGVGVFSYQYVQNKIMMKPLKLPKKL</sequence>
<gene>
    <name evidence="1" type="ORF">NCTC13645_00910</name>
</gene>
<organism evidence="1 2">
    <name type="scientific">Weissella viridescens</name>
    <name type="common">Lactobacillus viridescens</name>
    <dbReference type="NCBI Taxonomy" id="1629"/>
    <lineage>
        <taxon>Bacteria</taxon>
        <taxon>Bacillati</taxon>
        <taxon>Bacillota</taxon>
        <taxon>Bacilli</taxon>
        <taxon>Lactobacillales</taxon>
        <taxon>Lactobacillaceae</taxon>
        <taxon>Weissella</taxon>
    </lineage>
</organism>
<dbReference type="Proteomes" id="UP000254621">
    <property type="component" value="Unassembled WGS sequence"/>
</dbReference>
<proteinExistence type="predicted"/>
<accession>A0A380NZD1</accession>
<protein>
    <submittedName>
        <fullName evidence="1">Uncharacterized protein</fullName>
    </submittedName>
</protein>
<reference evidence="1 2" key="1">
    <citation type="submission" date="2018-06" db="EMBL/GenBank/DDBJ databases">
        <authorList>
            <consortium name="Pathogen Informatics"/>
            <person name="Doyle S."/>
        </authorList>
    </citation>
    <scope>NUCLEOTIDE SEQUENCE [LARGE SCALE GENOMIC DNA]</scope>
    <source>
        <strain evidence="1 2">NCTC13645</strain>
    </source>
</reference>
<evidence type="ECO:0000313" key="1">
    <source>
        <dbReference type="EMBL" id="SUP53041.1"/>
    </source>
</evidence>